<evidence type="ECO:0000313" key="2">
    <source>
        <dbReference type="EMBL" id="PLW39255.1"/>
    </source>
</evidence>
<dbReference type="EMBL" id="PGCI01000117">
    <property type="protein sequence ID" value="PLW39255.1"/>
    <property type="molecule type" value="Genomic_DNA"/>
</dbReference>
<protein>
    <submittedName>
        <fullName evidence="2">Uncharacterized protein</fullName>
    </submittedName>
</protein>
<feature type="region of interest" description="Disordered" evidence="1">
    <location>
        <begin position="1"/>
        <end position="21"/>
    </location>
</feature>
<gene>
    <name evidence="2" type="ORF">PCASD_05350</name>
</gene>
<dbReference type="Proteomes" id="UP000235392">
    <property type="component" value="Unassembled WGS sequence"/>
</dbReference>
<proteinExistence type="predicted"/>
<feature type="compositionally biased region" description="Basic and acidic residues" evidence="1">
    <location>
        <begin position="46"/>
        <end position="55"/>
    </location>
</feature>
<feature type="region of interest" description="Disordered" evidence="1">
    <location>
        <begin position="35"/>
        <end position="91"/>
    </location>
</feature>
<evidence type="ECO:0000256" key="1">
    <source>
        <dbReference type="SAM" id="MobiDB-lite"/>
    </source>
</evidence>
<dbReference type="AlphaFoldDB" id="A0A2N5UNA6"/>
<comment type="caution">
    <text evidence="2">The sequence shown here is derived from an EMBL/GenBank/DDBJ whole genome shotgun (WGS) entry which is preliminary data.</text>
</comment>
<name>A0A2N5UNA6_9BASI</name>
<organism evidence="2 3">
    <name type="scientific">Puccinia coronata f. sp. avenae</name>
    <dbReference type="NCBI Taxonomy" id="200324"/>
    <lineage>
        <taxon>Eukaryota</taxon>
        <taxon>Fungi</taxon>
        <taxon>Dikarya</taxon>
        <taxon>Basidiomycota</taxon>
        <taxon>Pucciniomycotina</taxon>
        <taxon>Pucciniomycetes</taxon>
        <taxon>Pucciniales</taxon>
        <taxon>Pucciniaceae</taxon>
        <taxon>Puccinia</taxon>
    </lineage>
</organism>
<accession>A0A2N5UNA6</accession>
<reference evidence="2 3" key="1">
    <citation type="submission" date="2017-11" db="EMBL/GenBank/DDBJ databases">
        <title>De novo assembly and phasing of dikaryotic genomes from two isolates of Puccinia coronata f. sp. avenae, the causal agent of oat crown rust.</title>
        <authorList>
            <person name="Miller M.E."/>
            <person name="Zhang Y."/>
            <person name="Omidvar V."/>
            <person name="Sperschneider J."/>
            <person name="Schwessinger B."/>
            <person name="Raley C."/>
            <person name="Palmer J.M."/>
            <person name="Garnica D."/>
            <person name="Upadhyaya N."/>
            <person name="Rathjen J."/>
            <person name="Taylor J.M."/>
            <person name="Park R.F."/>
            <person name="Dodds P.N."/>
            <person name="Hirsch C.D."/>
            <person name="Kianian S.F."/>
            <person name="Figueroa M."/>
        </authorList>
    </citation>
    <scope>NUCLEOTIDE SEQUENCE [LARGE SCALE GENOMIC DNA]</scope>
    <source>
        <strain evidence="2">12SD80</strain>
    </source>
</reference>
<evidence type="ECO:0000313" key="3">
    <source>
        <dbReference type="Proteomes" id="UP000235392"/>
    </source>
</evidence>
<sequence>MPQKGSSGAGNAGHGQSESLGPTILAKNVTLYPGKKNYSSAAPLSEHLDRCHPPRESNPQKPARAEDTSRRTGLQPEPLQPPLTTPSRNPIPVAYLLLPVI</sequence>